<organism evidence="1 2">
    <name type="scientific">Mycobacterium phage YungJamal</name>
    <dbReference type="NCBI Taxonomy" id="1505226"/>
    <lineage>
        <taxon>Viruses</taxon>
        <taxon>Duplodnaviria</taxon>
        <taxon>Heunggongvirae</taxon>
        <taxon>Uroviricota</taxon>
        <taxon>Caudoviricetes</taxon>
        <taxon>Corndogvirus</taxon>
        <taxon>Mycobacterium phage Corndog</taxon>
    </lineage>
</organism>
<gene>
    <name evidence="1" type="primary">69</name>
    <name evidence="1" type="ORF">PBI_YUNGJAMAL_69</name>
</gene>
<evidence type="ECO:0000313" key="1">
    <source>
        <dbReference type="EMBL" id="AII28308.1"/>
    </source>
</evidence>
<accession>A0A076G9H1</accession>
<sequence>MALKVGSSDVAGVYVGSNMVKGVYVGSTKVWAPAAYDNCVGATGLGSATSFSFTAAAGADVFAVLAYDRTASPGTPTYNGSAMSHYMTLYHNNTASMGGLVIWRAAKAGTGSAATVVSPSAGSAWWSFAATSFRDVHTLHTPQTAYNYTQDPSVSWTLAPGQVALFALSGGNGGGSMGAYSSISGVTTRYTGGNAGSSIVVAAPEASGSMSCHGSFQHRWANIVIPMS</sequence>
<name>A0A076G9H1_BPMCO</name>
<protein>
    <recommendedName>
        <fullName evidence="3">Minor tail protein</fullName>
    </recommendedName>
</protein>
<reference evidence="1" key="1">
    <citation type="submission" date="2014-05" db="EMBL/GenBank/DDBJ databases">
        <authorList>
            <person name="Pacey E."/>
            <person name="Bowman C.A."/>
            <person name="Russell D.A."/>
            <person name="Pope W.H."/>
            <person name="Jacobs-Sera D."/>
            <person name="Hendrix R.W."/>
            <person name="Hatfull G.F."/>
        </authorList>
    </citation>
    <scope>NUCLEOTIDE SEQUENCE [LARGE SCALE GENOMIC DNA]</scope>
</reference>
<evidence type="ECO:0000313" key="2">
    <source>
        <dbReference type="Proteomes" id="UP000028668"/>
    </source>
</evidence>
<dbReference type="EMBL" id="KJ829260">
    <property type="protein sequence ID" value="AII28308.1"/>
    <property type="molecule type" value="Genomic_DNA"/>
</dbReference>
<proteinExistence type="predicted"/>
<dbReference type="Proteomes" id="UP000028668">
    <property type="component" value="Segment"/>
</dbReference>
<evidence type="ECO:0008006" key="3">
    <source>
        <dbReference type="Google" id="ProtNLM"/>
    </source>
</evidence>